<keyword evidence="3" id="KW-0862">Zinc</keyword>
<organism evidence="6 7">
    <name type="scientific">Chrysophaeum taylorii</name>
    <dbReference type="NCBI Taxonomy" id="2483200"/>
    <lineage>
        <taxon>Eukaryota</taxon>
        <taxon>Sar</taxon>
        <taxon>Stramenopiles</taxon>
        <taxon>Ochrophyta</taxon>
        <taxon>Pelagophyceae</taxon>
        <taxon>Pelagomonadales</taxon>
        <taxon>Pelagomonadaceae</taxon>
        <taxon>Chrysophaeum</taxon>
    </lineage>
</organism>
<dbReference type="EMBL" id="JAQMWT010000390">
    <property type="protein sequence ID" value="KAJ8602136.1"/>
    <property type="molecule type" value="Genomic_DNA"/>
</dbReference>
<dbReference type="GO" id="GO:0006516">
    <property type="term" value="P:glycoprotein catabolic process"/>
    <property type="evidence" value="ECO:0007669"/>
    <property type="project" value="TreeGrafter"/>
</dbReference>
<dbReference type="GO" id="GO:0000224">
    <property type="term" value="F:peptide-N4-(N-acetyl-beta-glucosaminyl)asparagine amidase activity"/>
    <property type="evidence" value="ECO:0007669"/>
    <property type="project" value="TreeGrafter"/>
</dbReference>
<dbReference type="GO" id="GO:0046872">
    <property type="term" value="F:metal ion binding"/>
    <property type="evidence" value="ECO:0007669"/>
    <property type="project" value="UniProtKB-KW"/>
</dbReference>
<dbReference type="GO" id="GO:0005634">
    <property type="term" value="C:nucleus"/>
    <property type="evidence" value="ECO:0007669"/>
    <property type="project" value="TreeGrafter"/>
</dbReference>
<feature type="chain" id="PRO_5042239117" description="Transglutaminase-like domain-containing protein" evidence="4">
    <location>
        <begin position="21"/>
        <end position="403"/>
    </location>
</feature>
<evidence type="ECO:0000313" key="7">
    <source>
        <dbReference type="Proteomes" id="UP001230188"/>
    </source>
</evidence>
<name>A0AAD7UBZ2_9STRA</name>
<protein>
    <recommendedName>
        <fullName evidence="5">Transglutaminase-like domain-containing protein</fullName>
    </recommendedName>
</protein>
<sequence>MMLRAVVTGVLLSQGGSLLAAHTLKTTKMFKERHLRRRATTTTAAYVVDAGTENATVLRAETKPMATYFLGSNETLFQRYLDAAGLTGSIESIELCPEIREHRERAAGWWREGLLIVSDRDAWRHLVRQQTELPTMNAMEAQLEGGAMRAALMWQTAREDLVAARKFLDVELPGVQVTDRKSLQFVLDYFKERFPYYRDKCECCGADGSTFVGEVACVSDEEVRVRRARRAELRVCESCGHLVRFVRANDVARVLRDKRGRCGEYSKAMLSVALALGLPARWVFDTTDHVWVEVFFEHKWIHLDPCEAALDMPNLYASWGKNGSVVVAFESHKAEDVTSKYYPDPASVTTIRQQNNLTDSMIQTILDQYTANSTKTREAYKSSILAALKPRGKPFSHPIPALR</sequence>
<evidence type="ECO:0000256" key="1">
    <source>
        <dbReference type="ARBA" id="ARBA00009390"/>
    </source>
</evidence>
<proteinExistence type="inferred from homology"/>
<dbReference type="InterPro" id="IPR050883">
    <property type="entry name" value="PNGase"/>
</dbReference>
<evidence type="ECO:0000256" key="3">
    <source>
        <dbReference type="ARBA" id="ARBA00022833"/>
    </source>
</evidence>
<dbReference type="GO" id="GO:0005829">
    <property type="term" value="C:cytosol"/>
    <property type="evidence" value="ECO:0007669"/>
    <property type="project" value="TreeGrafter"/>
</dbReference>
<keyword evidence="4" id="KW-0732">Signal</keyword>
<keyword evidence="2" id="KW-0479">Metal-binding</keyword>
<dbReference type="Proteomes" id="UP001230188">
    <property type="component" value="Unassembled WGS sequence"/>
</dbReference>
<dbReference type="InterPro" id="IPR038765">
    <property type="entry name" value="Papain-like_cys_pep_sf"/>
</dbReference>
<dbReference type="AlphaFoldDB" id="A0AAD7UBZ2"/>
<dbReference type="Gene3D" id="3.10.620.30">
    <property type="match status" value="1"/>
</dbReference>
<comment type="similarity">
    <text evidence="1">Belongs to the transglutaminase-like superfamily. PNGase family.</text>
</comment>
<dbReference type="SMART" id="SM00460">
    <property type="entry name" value="TGc"/>
    <property type="match status" value="1"/>
</dbReference>
<reference evidence="6" key="1">
    <citation type="submission" date="2023-01" db="EMBL/GenBank/DDBJ databases">
        <title>Metagenome sequencing of chrysophaentin producing Chrysophaeum taylorii.</title>
        <authorList>
            <person name="Davison J."/>
            <person name="Bewley C."/>
        </authorList>
    </citation>
    <scope>NUCLEOTIDE SEQUENCE</scope>
    <source>
        <strain evidence="6">NIES-1699</strain>
    </source>
</reference>
<gene>
    <name evidence="6" type="ORF">CTAYLR_001656</name>
</gene>
<dbReference type="PANTHER" id="PTHR12143:SF19">
    <property type="entry name" value="PEPTIDE-N(4)-(N-ACETYL-BETA-GLUCOSAMINYL)ASPARAGINE AMIDASE"/>
    <property type="match status" value="1"/>
</dbReference>
<feature type="signal peptide" evidence="4">
    <location>
        <begin position="1"/>
        <end position="20"/>
    </location>
</feature>
<evidence type="ECO:0000256" key="4">
    <source>
        <dbReference type="SAM" id="SignalP"/>
    </source>
</evidence>
<evidence type="ECO:0000259" key="5">
    <source>
        <dbReference type="SMART" id="SM00460"/>
    </source>
</evidence>
<dbReference type="SUPFAM" id="SSF54001">
    <property type="entry name" value="Cysteine proteinases"/>
    <property type="match status" value="1"/>
</dbReference>
<keyword evidence="7" id="KW-1185">Reference proteome</keyword>
<evidence type="ECO:0000256" key="2">
    <source>
        <dbReference type="ARBA" id="ARBA00022723"/>
    </source>
</evidence>
<dbReference type="PANTHER" id="PTHR12143">
    <property type="entry name" value="PEPTIDE N-GLYCANASE PNGASE -RELATED"/>
    <property type="match status" value="1"/>
</dbReference>
<comment type="caution">
    <text evidence="6">The sequence shown here is derived from an EMBL/GenBank/DDBJ whole genome shotgun (WGS) entry which is preliminary data.</text>
</comment>
<dbReference type="InterPro" id="IPR002931">
    <property type="entry name" value="Transglutaminase-like"/>
</dbReference>
<evidence type="ECO:0000313" key="6">
    <source>
        <dbReference type="EMBL" id="KAJ8602136.1"/>
    </source>
</evidence>
<feature type="domain" description="Transglutaminase-like" evidence="5">
    <location>
        <begin position="254"/>
        <end position="307"/>
    </location>
</feature>
<dbReference type="Pfam" id="PF01841">
    <property type="entry name" value="Transglut_core"/>
    <property type="match status" value="1"/>
</dbReference>
<accession>A0AAD7UBZ2</accession>